<comment type="cofactor">
    <cofactor evidence="11">
        <name>Mg(2+)</name>
        <dbReference type="ChEBI" id="CHEBI:18420"/>
    </cofactor>
    <cofactor evidence="11">
        <name>Mn(2+)</name>
        <dbReference type="ChEBI" id="CHEBI:29035"/>
    </cofactor>
    <text evidence="11">Magnesium. Can also use manganese.</text>
</comment>
<comment type="similarity">
    <text evidence="10">Belongs to the ApbE family.</text>
</comment>
<evidence type="ECO:0000256" key="8">
    <source>
        <dbReference type="ARBA" id="ARBA00031306"/>
    </source>
</evidence>
<dbReference type="InterPro" id="IPR003374">
    <property type="entry name" value="ApbE-like_sf"/>
</dbReference>
<dbReference type="Pfam" id="PF02424">
    <property type="entry name" value="ApbE"/>
    <property type="match status" value="1"/>
</dbReference>
<keyword evidence="13" id="KW-0732">Signal</keyword>
<proteinExistence type="inferred from homology"/>
<feature type="region of interest" description="Disordered" evidence="12">
    <location>
        <begin position="355"/>
        <end position="375"/>
    </location>
</feature>
<evidence type="ECO:0000256" key="5">
    <source>
        <dbReference type="ARBA" id="ARBA00022723"/>
    </source>
</evidence>
<accession>A0A1G6UDM0</accession>
<feature type="chain" id="PRO_5039945107" description="FAD:protein FMN transferase" evidence="13">
    <location>
        <begin position="22"/>
        <end position="375"/>
    </location>
</feature>
<name>A0A1G6UDM0_PEPNI</name>
<evidence type="ECO:0000313" key="15">
    <source>
        <dbReference type="Proteomes" id="UP000198995"/>
    </source>
</evidence>
<evidence type="ECO:0000256" key="7">
    <source>
        <dbReference type="ARBA" id="ARBA00022842"/>
    </source>
</evidence>
<sequence length="375" mass="40712">MKKQVTALLCLSLLVLPACNAGPEATSSSEPAPTSEAAPQAMPIEYSDSGYSEAPVQADADMYAMDTVMHFRVYGRDKAQAGKAIEDAFAEIKRLDALMSTNQKQSELAILNRTGTTTLSKDNAYLLKRAMEINAQTDGHFNIAVYPLVKAWGFTTQKYNVPSEETLAELLPLTEVKDVHFDEKSGKVSLAKKNMGLDFGGIAKGYASQRLMDIFKEDGIPGGLVTLGGNTQLYRSKPDGSDFAVGVQNPQDVEDYVGVIRGSDEAIITSGIYQRFFERDGKKYHHIIDPATGAPADNTLSSATVICQDGTTADALATALMIMGRDEAIAFWQKNADRFEMLLIDKDNNVTITPGLQDRYTPKDRPAPEVIAHGA</sequence>
<evidence type="ECO:0000256" key="1">
    <source>
        <dbReference type="ARBA" id="ARBA00011955"/>
    </source>
</evidence>
<dbReference type="InterPro" id="IPR024932">
    <property type="entry name" value="ApbE"/>
</dbReference>
<keyword evidence="5 10" id="KW-0479">Metal-binding</keyword>
<feature type="signal peptide" evidence="13">
    <location>
        <begin position="1"/>
        <end position="21"/>
    </location>
</feature>
<dbReference type="GO" id="GO:0046872">
    <property type="term" value="F:metal ion binding"/>
    <property type="evidence" value="ECO:0007669"/>
    <property type="project" value="UniProtKB-UniRule"/>
</dbReference>
<evidence type="ECO:0000256" key="6">
    <source>
        <dbReference type="ARBA" id="ARBA00022827"/>
    </source>
</evidence>
<evidence type="ECO:0000256" key="9">
    <source>
        <dbReference type="ARBA" id="ARBA00048540"/>
    </source>
</evidence>
<evidence type="ECO:0000256" key="10">
    <source>
        <dbReference type="PIRNR" id="PIRNR006268"/>
    </source>
</evidence>
<evidence type="ECO:0000256" key="11">
    <source>
        <dbReference type="PIRSR" id="PIRSR006268-2"/>
    </source>
</evidence>
<keyword evidence="6 10" id="KW-0274">FAD</keyword>
<evidence type="ECO:0000313" key="14">
    <source>
        <dbReference type="EMBL" id="SDD38687.1"/>
    </source>
</evidence>
<dbReference type="GO" id="GO:0016740">
    <property type="term" value="F:transferase activity"/>
    <property type="evidence" value="ECO:0007669"/>
    <property type="project" value="UniProtKB-UniRule"/>
</dbReference>
<dbReference type="Gene3D" id="3.10.520.10">
    <property type="entry name" value="ApbE-like domains"/>
    <property type="match status" value="1"/>
</dbReference>
<keyword evidence="15" id="KW-1185">Reference proteome</keyword>
<dbReference type="PANTHER" id="PTHR30040">
    <property type="entry name" value="THIAMINE BIOSYNTHESIS LIPOPROTEIN APBE"/>
    <property type="match status" value="1"/>
</dbReference>
<gene>
    <name evidence="14" type="ORF">SAMN04489866_10314</name>
</gene>
<dbReference type="OrthoDB" id="9778595at2"/>
<dbReference type="Proteomes" id="UP000198995">
    <property type="component" value="Unassembled WGS sequence"/>
</dbReference>
<keyword evidence="14" id="KW-0449">Lipoprotein</keyword>
<evidence type="ECO:0000256" key="2">
    <source>
        <dbReference type="ARBA" id="ARBA00016337"/>
    </source>
</evidence>
<comment type="catalytic activity">
    <reaction evidence="9 10">
        <text>L-threonyl-[protein] + FAD = FMN-L-threonyl-[protein] + AMP + H(+)</text>
        <dbReference type="Rhea" id="RHEA:36847"/>
        <dbReference type="Rhea" id="RHEA-COMP:11060"/>
        <dbReference type="Rhea" id="RHEA-COMP:11061"/>
        <dbReference type="ChEBI" id="CHEBI:15378"/>
        <dbReference type="ChEBI" id="CHEBI:30013"/>
        <dbReference type="ChEBI" id="CHEBI:57692"/>
        <dbReference type="ChEBI" id="CHEBI:74257"/>
        <dbReference type="ChEBI" id="CHEBI:456215"/>
        <dbReference type="EC" id="2.7.1.180"/>
    </reaction>
</comment>
<dbReference type="AlphaFoldDB" id="A0A1G6UDM0"/>
<keyword evidence="3 10" id="KW-0285">Flavoprotein</keyword>
<organism evidence="14 15">
    <name type="scientific">Peptococcus niger</name>
    <dbReference type="NCBI Taxonomy" id="2741"/>
    <lineage>
        <taxon>Bacteria</taxon>
        <taxon>Bacillati</taxon>
        <taxon>Bacillota</taxon>
        <taxon>Clostridia</taxon>
        <taxon>Eubacteriales</taxon>
        <taxon>Peptococcaceae</taxon>
        <taxon>Peptococcus</taxon>
    </lineage>
</organism>
<keyword evidence="7 10" id="KW-0460">Magnesium</keyword>
<protein>
    <recommendedName>
        <fullName evidence="2 10">FAD:protein FMN transferase</fullName>
        <ecNumber evidence="1 10">2.7.1.180</ecNumber>
    </recommendedName>
    <alternativeName>
        <fullName evidence="8 10">Flavin transferase</fullName>
    </alternativeName>
</protein>
<dbReference type="SUPFAM" id="SSF143631">
    <property type="entry name" value="ApbE-like"/>
    <property type="match status" value="1"/>
</dbReference>
<feature type="binding site" evidence="11">
    <location>
        <position position="201"/>
    </location>
    <ligand>
        <name>Mg(2+)</name>
        <dbReference type="ChEBI" id="CHEBI:18420"/>
    </ligand>
</feature>
<evidence type="ECO:0000256" key="3">
    <source>
        <dbReference type="ARBA" id="ARBA00022630"/>
    </source>
</evidence>
<dbReference type="PANTHER" id="PTHR30040:SF2">
    <property type="entry name" value="FAD:PROTEIN FMN TRANSFERASE"/>
    <property type="match status" value="1"/>
</dbReference>
<feature type="binding site" evidence="11">
    <location>
        <position position="318"/>
    </location>
    <ligand>
        <name>Mg(2+)</name>
        <dbReference type="ChEBI" id="CHEBI:18420"/>
    </ligand>
</feature>
<dbReference type="RefSeq" id="WP_091791289.1">
    <property type="nucleotide sequence ID" value="NZ_FNAF01000003.1"/>
</dbReference>
<evidence type="ECO:0000256" key="13">
    <source>
        <dbReference type="SAM" id="SignalP"/>
    </source>
</evidence>
<reference evidence="14 15" key="1">
    <citation type="submission" date="2016-10" db="EMBL/GenBank/DDBJ databases">
        <authorList>
            <person name="de Groot N.N."/>
        </authorList>
    </citation>
    <scope>NUCLEOTIDE SEQUENCE [LARGE SCALE GENOMIC DNA]</scope>
    <source>
        <strain evidence="14 15">DSM 20475</strain>
    </source>
</reference>
<dbReference type="EMBL" id="FNAF01000003">
    <property type="protein sequence ID" value="SDD38687.1"/>
    <property type="molecule type" value="Genomic_DNA"/>
</dbReference>
<dbReference type="EC" id="2.7.1.180" evidence="1 10"/>
<evidence type="ECO:0000256" key="4">
    <source>
        <dbReference type="ARBA" id="ARBA00022679"/>
    </source>
</evidence>
<dbReference type="STRING" id="2741.SAMN04489866_10314"/>
<feature type="binding site" evidence="11">
    <location>
        <position position="314"/>
    </location>
    <ligand>
        <name>Mg(2+)</name>
        <dbReference type="ChEBI" id="CHEBI:18420"/>
    </ligand>
</feature>
<keyword evidence="4 10" id="KW-0808">Transferase</keyword>
<evidence type="ECO:0000256" key="12">
    <source>
        <dbReference type="SAM" id="MobiDB-lite"/>
    </source>
</evidence>
<dbReference type="PIRSF" id="PIRSF006268">
    <property type="entry name" value="ApbE"/>
    <property type="match status" value="1"/>
</dbReference>